<feature type="transmembrane region" description="Helical" evidence="12">
    <location>
        <begin position="12"/>
        <end position="33"/>
    </location>
</feature>
<dbReference type="UniPathway" id="UPA00378"/>
<dbReference type="Ensembl" id="ENSLLET00000037775.1">
    <property type="protein sequence ID" value="ENSLLEP00000036372.1"/>
    <property type="gene ID" value="ENSLLEG00000023039.1"/>
</dbReference>
<evidence type="ECO:0000259" key="13">
    <source>
        <dbReference type="Pfam" id="PF00852"/>
    </source>
</evidence>
<dbReference type="EC" id="2.4.1.-" evidence="12"/>
<dbReference type="FunFam" id="3.40.50.11660:FF:000001">
    <property type="entry name" value="alpha-(1,3)-fucosyltransferase 9"/>
    <property type="match status" value="1"/>
</dbReference>
<dbReference type="SUPFAM" id="SSF53756">
    <property type="entry name" value="UDP-Glycosyltransferase/glycogen phosphorylase"/>
    <property type="match status" value="1"/>
</dbReference>
<feature type="domain" description="Fucosyltransferase C-terminal" evidence="13">
    <location>
        <begin position="166"/>
        <end position="337"/>
    </location>
</feature>
<dbReference type="GeneTree" id="ENSGT00940000161618"/>
<comment type="catalytic activity">
    <reaction evidence="11">
        <text>an N-acetyl-alpha-neuraminyl-(2-&gt;3)-beta-D-galactosyl-(1-&gt;4)-N-acetyl-beta-D-glucosaminyl derivative + GDP-beta-L-fucose = an alpha-Neu5Ac-(2-&gt;3)-beta-D-Gal-(1-&gt;4)-[alpha-L-Fuc-(1-&gt;3)]-beta-D-GlcNAc derivative + GDP + H(+)</text>
        <dbReference type="Rhea" id="RHEA:56076"/>
        <dbReference type="ChEBI" id="CHEBI:15378"/>
        <dbReference type="ChEBI" id="CHEBI:57273"/>
        <dbReference type="ChEBI" id="CHEBI:58189"/>
        <dbReference type="ChEBI" id="CHEBI:136545"/>
        <dbReference type="ChEBI" id="CHEBI:139509"/>
    </reaction>
    <physiologicalReaction direction="left-to-right" evidence="11">
        <dbReference type="Rhea" id="RHEA:56077"/>
    </physiologicalReaction>
</comment>
<keyword evidence="7" id="KW-0735">Signal-anchor</keyword>
<evidence type="ECO:0000256" key="6">
    <source>
        <dbReference type="ARBA" id="ARBA00022692"/>
    </source>
</evidence>
<evidence type="ECO:0000256" key="1">
    <source>
        <dbReference type="ARBA" id="ARBA00004167"/>
    </source>
</evidence>
<evidence type="ECO:0000256" key="11">
    <source>
        <dbReference type="ARBA" id="ARBA00036481"/>
    </source>
</evidence>
<keyword evidence="6 12" id="KW-0812">Transmembrane</keyword>
<dbReference type="InterPro" id="IPR001503">
    <property type="entry name" value="Glyco_trans_10"/>
</dbReference>
<name>A0A8C5WGF5_9ANUR</name>
<dbReference type="Proteomes" id="UP000694569">
    <property type="component" value="Unplaced"/>
</dbReference>
<evidence type="ECO:0000256" key="12">
    <source>
        <dbReference type="RuleBase" id="RU003832"/>
    </source>
</evidence>
<comment type="pathway">
    <text evidence="2">Protein modification; protein glycosylation.</text>
</comment>
<dbReference type="OrthoDB" id="427096at2759"/>
<sequence>MASGGRWRSRSALRSLFLLVTLVLNIKLMLFIFGPEEPAVPPRNLTVLIWHWPFYRPLDLTGDVCADLYNIKRCHLTADREKYNFSDVVVFHHVELVKEGQVVATMARPPGQKWVWATLESPSNIRGVSKWNNIFNWTLSYREDADIFVPYGRMVPRSSPNTYNFNRTGMAAWVVSHYKKTQERAQFVHELSSHLNVDIYGRANRRPLCPTCLIPTVSHYFFYLALENSVHRDYITEKLWQNSFTAGAVPVVLGPPRENYERFVPSDSFIHISDFPSPKDLTKFLLTMAPQRYRQFFRWREELEVKLYTDWRERFCMICTKYTSLQQNKVYTDLEGWFNKSDQQQ</sequence>
<reference evidence="15" key="2">
    <citation type="submission" date="2025-09" db="UniProtKB">
        <authorList>
            <consortium name="Ensembl"/>
        </authorList>
    </citation>
    <scope>IDENTIFICATION</scope>
</reference>
<dbReference type="InterPro" id="IPR031481">
    <property type="entry name" value="Glyco_tran_10_N"/>
</dbReference>
<proteinExistence type="inferred from homology"/>
<evidence type="ECO:0000256" key="10">
    <source>
        <dbReference type="ARBA" id="ARBA00023180"/>
    </source>
</evidence>
<feature type="domain" description="Fucosyltransferase N-terminal" evidence="14">
    <location>
        <begin position="44"/>
        <end position="152"/>
    </location>
</feature>
<evidence type="ECO:0000313" key="15">
    <source>
        <dbReference type="Ensembl" id="ENSLLEP00000036372.1"/>
    </source>
</evidence>
<evidence type="ECO:0000256" key="2">
    <source>
        <dbReference type="ARBA" id="ARBA00004922"/>
    </source>
</evidence>
<keyword evidence="5 12" id="KW-0808">Transferase</keyword>
<dbReference type="InterPro" id="IPR038577">
    <property type="entry name" value="GT10-like_C_sf"/>
</dbReference>
<keyword evidence="16" id="KW-1185">Reference proteome</keyword>
<keyword evidence="4 12" id="KW-0328">Glycosyltransferase</keyword>
<keyword evidence="10" id="KW-0325">Glycoprotein</keyword>
<dbReference type="PANTHER" id="PTHR11929">
    <property type="entry name" value="ALPHA- 1,3 -FUCOSYLTRANSFERASE"/>
    <property type="match status" value="1"/>
</dbReference>
<reference evidence="15" key="1">
    <citation type="submission" date="2025-08" db="UniProtKB">
        <authorList>
            <consortium name="Ensembl"/>
        </authorList>
    </citation>
    <scope>IDENTIFICATION</scope>
</reference>
<evidence type="ECO:0000256" key="9">
    <source>
        <dbReference type="ARBA" id="ARBA00023136"/>
    </source>
</evidence>
<dbReference type="GO" id="GO:0032580">
    <property type="term" value="C:Golgi cisterna membrane"/>
    <property type="evidence" value="ECO:0007669"/>
    <property type="project" value="UniProtKB-SubCell"/>
</dbReference>
<comment type="similarity">
    <text evidence="3 12">Belongs to the glycosyltransferase 10 family.</text>
</comment>
<dbReference type="Pfam" id="PF00852">
    <property type="entry name" value="Glyco_transf_10"/>
    <property type="match status" value="1"/>
</dbReference>
<dbReference type="InterPro" id="IPR055270">
    <property type="entry name" value="Glyco_tran_10_C"/>
</dbReference>
<dbReference type="PANTHER" id="PTHR11929:SF12">
    <property type="entry name" value="ALPHA-(1,3)-FUCOSYLTRANSFERASE 7"/>
    <property type="match status" value="1"/>
</dbReference>
<dbReference type="Pfam" id="PF17039">
    <property type="entry name" value="Glyco_tran_10_N"/>
    <property type="match status" value="1"/>
</dbReference>
<dbReference type="AlphaFoldDB" id="A0A8C5WGF5"/>
<dbReference type="Gene3D" id="3.40.50.11660">
    <property type="entry name" value="Glycosyl transferase family 10, C-terminal domain"/>
    <property type="match status" value="1"/>
</dbReference>
<accession>A0A8C5WGF5</accession>
<comment type="subcellular location">
    <subcellularLocation>
        <location evidence="12">Golgi apparatus</location>
        <location evidence="12">Golgi stack membrane</location>
        <topology evidence="12">Single-pass type II membrane protein</topology>
    </subcellularLocation>
    <subcellularLocation>
        <location evidence="1">Membrane</location>
        <topology evidence="1">Single-pass membrane protein</topology>
    </subcellularLocation>
</comment>
<evidence type="ECO:0000256" key="7">
    <source>
        <dbReference type="ARBA" id="ARBA00022968"/>
    </source>
</evidence>
<evidence type="ECO:0000256" key="5">
    <source>
        <dbReference type="ARBA" id="ARBA00022679"/>
    </source>
</evidence>
<keyword evidence="9 12" id="KW-0472">Membrane</keyword>
<evidence type="ECO:0000313" key="16">
    <source>
        <dbReference type="Proteomes" id="UP000694569"/>
    </source>
</evidence>
<evidence type="ECO:0000259" key="14">
    <source>
        <dbReference type="Pfam" id="PF17039"/>
    </source>
</evidence>
<dbReference type="GO" id="GO:0046920">
    <property type="term" value="F:alpha-(1-&gt;3)-fucosyltransferase activity"/>
    <property type="evidence" value="ECO:0007669"/>
    <property type="project" value="TreeGrafter"/>
</dbReference>
<evidence type="ECO:0000256" key="8">
    <source>
        <dbReference type="ARBA" id="ARBA00022989"/>
    </source>
</evidence>
<organism evidence="15 16">
    <name type="scientific">Leptobrachium leishanense</name>
    <name type="common">Leishan spiny toad</name>
    <dbReference type="NCBI Taxonomy" id="445787"/>
    <lineage>
        <taxon>Eukaryota</taxon>
        <taxon>Metazoa</taxon>
        <taxon>Chordata</taxon>
        <taxon>Craniata</taxon>
        <taxon>Vertebrata</taxon>
        <taxon>Euteleostomi</taxon>
        <taxon>Amphibia</taxon>
        <taxon>Batrachia</taxon>
        <taxon>Anura</taxon>
        <taxon>Pelobatoidea</taxon>
        <taxon>Megophryidae</taxon>
        <taxon>Leptobrachium</taxon>
    </lineage>
</organism>
<protein>
    <recommendedName>
        <fullName evidence="12">Fucosyltransferase</fullName>
        <ecNumber evidence="12">2.4.1.-</ecNumber>
    </recommendedName>
</protein>
<evidence type="ECO:0000256" key="4">
    <source>
        <dbReference type="ARBA" id="ARBA00022676"/>
    </source>
</evidence>
<gene>
    <name evidence="15" type="primary">FUT7</name>
</gene>
<keyword evidence="8 12" id="KW-1133">Transmembrane helix</keyword>
<evidence type="ECO:0000256" key="3">
    <source>
        <dbReference type="ARBA" id="ARBA00008919"/>
    </source>
</evidence>
<keyword evidence="12" id="KW-0333">Golgi apparatus</keyword>